<dbReference type="Pfam" id="PF04267">
    <property type="entry name" value="SoxD"/>
    <property type="match status" value="1"/>
</dbReference>
<evidence type="ECO:0000313" key="1">
    <source>
        <dbReference type="EMBL" id="WNC73978.1"/>
    </source>
</evidence>
<name>A0ABY9U058_9GAMM</name>
<dbReference type="Gene3D" id="3.30.2270.10">
    <property type="entry name" value="Folate-binding superfamily"/>
    <property type="match status" value="1"/>
</dbReference>
<protein>
    <submittedName>
        <fullName evidence="1">Sarcosine oxidase subunit delta</fullName>
    </submittedName>
</protein>
<sequence length="95" mass="10907">MMIVPCPICGDRDEDEFTCGGQAGIIRPEQPENVTDEEWAEYLFVRKNTMGLQRELWRHTYGCRQWFTIDRNTITHEITVVTNDSSAASAEPEAK</sequence>
<organism evidence="1 2">
    <name type="scientific">Thalassotalea psychrophila</name>
    <dbReference type="NCBI Taxonomy" id="3065647"/>
    <lineage>
        <taxon>Bacteria</taxon>
        <taxon>Pseudomonadati</taxon>
        <taxon>Pseudomonadota</taxon>
        <taxon>Gammaproteobacteria</taxon>
        <taxon>Alteromonadales</taxon>
        <taxon>Colwelliaceae</taxon>
        <taxon>Thalassotalea</taxon>
    </lineage>
</organism>
<keyword evidence="2" id="KW-1185">Reference proteome</keyword>
<dbReference type="Proteomes" id="UP001258994">
    <property type="component" value="Chromosome"/>
</dbReference>
<gene>
    <name evidence="1" type="ORF">RGQ13_08295</name>
</gene>
<dbReference type="InterPro" id="IPR006279">
    <property type="entry name" value="SoxD"/>
</dbReference>
<accession>A0ABY9U058</accession>
<proteinExistence type="predicted"/>
<dbReference type="InterPro" id="IPR038561">
    <property type="entry name" value="SoxD_sf"/>
</dbReference>
<reference evidence="2" key="1">
    <citation type="submission" date="2023-09" db="EMBL/GenBank/DDBJ databases">
        <authorList>
            <person name="Zhang C."/>
        </authorList>
    </citation>
    <scope>NUCLEOTIDE SEQUENCE [LARGE SCALE GENOMIC DNA]</scope>
    <source>
        <strain evidence="2">SQ149</strain>
    </source>
</reference>
<evidence type="ECO:0000313" key="2">
    <source>
        <dbReference type="Proteomes" id="UP001258994"/>
    </source>
</evidence>
<dbReference type="RefSeq" id="WP_348393088.1">
    <property type="nucleotide sequence ID" value="NZ_CP134145.1"/>
</dbReference>
<dbReference type="EMBL" id="CP134145">
    <property type="protein sequence ID" value="WNC73978.1"/>
    <property type="molecule type" value="Genomic_DNA"/>
</dbReference>